<gene>
    <name evidence="9" type="primary">gdh</name>
    <name evidence="12" type="ORF">HT576_22165</name>
</gene>
<dbReference type="RefSeq" id="WP_174703343.1">
    <property type="nucleotide sequence ID" value="NZ_JABURA010000003.1"/>
</dbReference>
<feature type="binding site" evidence="9">
    <location>
        <position position="303"/>
    </location>
    <ligand>
        <name>substrate</name>
    </ligand>
</feature>
<dbReference type="GO" id="GO:0005536">
    <property type="term" value="F:D-glucose binding"/>
    <property type="evidence" value="ECO:0007669"/>
    <property type="project" value="UniProtKB-UniRule"/>
</dbReference>
<dbReference type="GO" id="GO:0070401">
    <property type="term" value="F:NADP+ binding"/>
    <property type="evidence" value="ECO:0007669"/>
    <property type="project" value="UniProtKB-UniRule"/>
</dbReference>
<keyword evidence="2 9" id="KW-0479">Metal-binding</keyword>
<comment type="cofactor">
    <cofactor evidence="1">
        <name>Zn(2+)</name>
        <dbReference type="ChEBI" id="CHEBI:29105"/>
    </cofactor>
</comment>
<keyword evidence="4 9" id="KW-0862">Zinc</keyword>
<reference evidence="12" key="1">
    <citation type="submission" date="2020-06" db="EMBL/GenBank/DDBJ databases">
        <title>Haloterrigena sp. nov., an extremely halophilic archaeon isolated from a saline sediment.</title>
        <authorList>
            <person name="Liu B.-B."/>
        </authorList>
    </citation>
    <scope>NUCLEOTIDE SEQUENCE</scope>
    <source>
        <strain evidence="12">SYSU A121-1</strain>
    </source>
</reference>
<dbReference type="OrthoDB" id="41394at2157"/>
<evidence type="ECO:0000313" key="13">
    <source>
        <dbReference type="Proteomes" id="UP000728647"/>
    </source>
</evidence>
<comment type="similarity">
    <text evidence="9">Belongs to the zinc-containing alcohol dehydrogenase family. Glucose 1-dehydrogenase subfamily.</text>
</comment>
<evidence type="ECO:0000256" key="3">
    <source>
        <dbReference type="ARBA" id="ARBA00022741"/>
    </source>
</evidence>
<evidence type="ECO:0000256" key="8">
    <source>
        <dbReference type="ARBA" id="ARBA00023277"/>
    </source>
</evidence>
<dbReference type="PANTHER" id="PTHR43189:SF2">
    <property type="entry name" value="GLUCOSE 1-DEHYDROGENASE"/>
    <property type="match status" value="1"/>
</dbReference>
<feature type="binding site" evidence="9">
    <location>
        <begin position="206"/>
        <end position="207"/>
    </location>
    <ligand>
        <name>NADP(+)</name>
        <dbReference type="ChEBI" id="CHEBI:58349"/>
    </ligand>
</feature>
<feature type="binding site" evidence="9">
    <location>
        <position position="40"/>
    </location>
    <ligand>
        <name>substrate</name>
    </ligand>
</feature>
<dbReference type="CDD" id="cd08230">
    <property type="entry name" value="glucose_DH"/>
    <property type="match status" value="1"/>
</dbReference>
<sequence>MRAVALFPDGPELRVIEKPKPTPEKGEALIRTVAVGIDGSDRRIAAGEIGGDVPDGEDHLVIGHEAVGIVEESNGTDLTNGDVVAPLVRRPVDDESRFAANGELDMAPPGSVHECGITGAHGYMAEFFAARPEYLVPVPESRAAYGFLVEPASLVEKALDQAAAARSGFEWRPSSAFVLGNGNLGLLALTRLETGDEFERTYCLGRRDRPDPTIDVIEDVGGTYVDSRVLSLDEFPAVHEPVDFAFETTGHPAHAVEAVDALAPNGVVTLQGIPGSSSTVEIDGGAFHTELVVTNKAVLGVVNSRRSHFRAAAEWLGETPESVLDALVTGVYEPDEIDAALADSAETIKTVVSFDR</sequence>
<keyword evidence="8 9" id="KW-0119">Carbohydrate metabolism</keyword>
<evidence type="ECO:0000256" key="1">
    <source>
        <dbReference type="ARBA" id="ARBA00001947"/>
    </source>
</evidence>
<dbReference type="SUPFAM" id="SSF51735">
    <property type="entry name" value="NAD(P)-binding Rossmann-fold domains"/>
    <property type="match status" value="1"/>
</dbReference>
<keyword evidence="7 9" id="KW-0520">NAD</keyword>
<evidence type="ECO:0000256" key="9">
    <source>
        <dbReference type="HAMAP-Rule" id="MF_02127"/>
    </source>
</evidence>
<dbReference type="EMBL" id="JABURA010000003">
    <property type="protein sequence ID" value="NUB93688.1"/>
    <property type="molecule type" value="Genomic_DNA"/>
</dbReference>
<dbReference type="GO" id="GO:0019595">
    <property type="term" value="P:non-phosphorylated glucose catabolic process"/>
    <property type="evidence" value="ECO:0007669"/>
    <property type="project" value="UniProtKB-UniRule"/>
</dbReference>
<dbReference type="InterPro" id="IPR011032">
    <property type="entry name" value="GroES-like_sf"/>
</dbReference>
<dbReference type="HAMAP" id="MF_02127">
    <property type="entry name" value="Glucose_DH"/>
    <property type="match status" value="1"/>
</dbReference>
<comment type="caution">
    <text evidence="12">The sequence shown here is derived from an EMBL/GenBank/DDBJ whole genome shotgun (WGS) entry which is preliminary data.</text>
</comment>
<evidence type="ECO:0000313" key="12">
    <source>
        <dbReference type="EMBL" id="NUB93688.1"/>
    </source>
</evidence>
<dbReference type="Proteomes" id="UP000728647">
    <property type="component" value="Unassembled WGS sequence"/>
</dbReference>
<evidence type="ECO:0000256" key="7">
    <source>
        <dbReference type="ARBA" id="ARBA00023027"/>
    </source>
</evidence>
<comment type="catalytic activity">
    <reaction evidence="9">
        <text>D-glucose + NADP(+) = D-glucono-1,5-lactone + NADPH + H(+)</text>
        <dbReference type="Rhea" id="RHEA:14405"/>
        <dbReference type="ChEBI" id="CHEBI:4167"/>
        <dbReference type="ChEBI" id="CHEBI:15378"/>
        <dbReference type="ChEBI" id="CHEBI:16217"/>
        <dbReference type="ChEBI" id="CHEBI:57783"/>
        <dbReference type="ChEBI" id="CHEBI:58349"/>
        <dbReference type="EC" id="1.1.1.47"/>
    </reaction>
</comment>
<evidence type="ECO:0000256" key="5">
    <source>
        <dbReference type="ARBA" id="ARBA00022857"/>
    </source>
</evidence>
<dbReference type="GO" id="GO:0070403">
    <property type="term" value="F:NAD+ binding"/>
    <property type="evidence" value="ECO:0007669"/>
    <property type="project" value="UniProtKB-UniRule"/>
</dbReference>
<dbReference type="Gene3D" id="3.40.50.720">
    <property type="entry name" value="NAD(P)-binding Rossmann-like Domain"/>
    <property type="match status" value="1"/>
</dbReference>
<dbReference type="PANTHER" id="PTHR43189">
    <property type="entry name" value="ZINC-TYPE ALCOHOL DEHYDROGENASE-LIKE PROTEIN C1198.01-RELATED"/>
    <property type="match status" value="1"/>
</dbReference>
<feature type="binding site" evidence="9">
    <location>
        <position position="114"/>
    </location>
    <ligand>
        <name>substrate</name>
    </ligand>
</feature>
<dbReference type="SUPFAM" id="SSF50129">
    <property type="entry name" value="GroES-like"/>
    <property type="match status" value="1"/>
</dbReference>
<evidence type="ECO:0000259" key="10">
    <source>
        <dbReference type="Pfam" id="PF08240"/>
    </source>
</evidence>
<dbReference type="InterPro" id="IPR013154">
    <property type="entry name" value="ADH-like_N"/>
</dbReference>
<dbReference type="AlphaFoldDB" id="A0A8J8KGQ8"/>
<comment type="caution">
    <text evidence="9">Lacks conserved residue(s) required for the propagation of feature annotation.</text>
</comment>
<comment type="function">
    <text evidence="9">Catalyzes the NAD(P)(+)-dependent oxidation of D-glucose to D-gluconate via gluconolactone. Can utilize both NAD(+) and NADP(+) as electron acceptor. Is involved in the degradation of glucose through a modified Entner-Doudoroff pathway.</text>
</comment>
<dbReference type="GO" id="GO:0047936">
    <property type="term" value="F:glucose 1-dehydrogenase [NAD(P)+] activity"/>
    <property type="evidence" value="ECO:0007669"/>
    <property type="project" value="UniProtKB-UniRule"/>
</dbReference>
<feature type="binding site" evidence="9">
    <location>
        <position position="150"/>
    </location>
    <ligand>
        <name>substrate</name>
    </ligand>
</feature>
<evidence type="ECO:0000256" key="2">
    <source>
        <dbReference type="ARBA" id="ARBA00022723"/>
    </source>
</evidence>
<feature type="domain" description="Alcohol dehydrogenase-like N-terminal" evidence="10">
    <location>
        <begin position="25"/>
        <end position="140"/>
    </location>
</feature>
<feature type="binding site" evidence="9">
    <location>
        <begin position="301"/>
        <end position="303"/>
    </location>
    <ligand>
        <name>NADP(+)</name>
        <dbReference type="ChEBI" id="CHEBI:58349"/>
    </ligand>
</feature>
<evidence type="ECO:0000259" key="11">
    <source>
        <dbReference type="Pfam" id="PF16912"/>
    </source>
</evidence>
<proteinExistence type="inferred from homology"/>
<dbReference type="Pfam" id="PF16912">
    <property type="entry name" value="Glu_dehyd_C"/>
    <property type="match status" value="1"/>
</dbReference>
<accession>A0A8J8KGQ8</accession>
<dbReference type="Gene3D" id="3.90.180.10">
    <property type="entry name" value="Medium-chain alcohol dehydrogenases, catalytic domain"/>
    <property type="match status" value="1"/>
</dbReference>
<keyword evidence="6 9" id="KW-0560">Oxidoreductase</keyword>
<dbReference type="EC" id="1.1.1.47" evidence="9"/>
<feature type="domain" description="Glucose dehydrogenase C-terminal" evidence="11">
    <location>
        <begin position="143"/>
        <end position="354"/>
    </location>
</feature>
<organism evidence="12 13">
    <name type="scientific">Haloterrigena gelatinilytica</name>
    <dbReference type="NCBI Taxonomy" id="2741724"/>
    <lineage>
        <taxon>Archaea</taxon>
        <taxon>Methanobacteriati</taxon>
        <taxon>Methanobacteriota</taxon>
        <taxon>Stenosarchaea group</taxon>
        <taxon>Halobacteria</taxon>
        <taxon>Halobacteriales</taxon>
        <taxon>Natrialbaceae</taxon>
        <taxon>Haloterrigena</taxon>
    </lineage>
</organism>
<dbReference type="InterPro" id="IPR036291">
    <property type="entry name" value="NAD(P)-bd_dom_sf"/>
</dbReference>
<feature type="binding site" evidence="9">
    <location>
        <begin position="181"/>
        <end position="184"/>
    </location>
    <ligand>
        <name>NADP(+)</name>
        <dbReference type="ChEBI" id="CHEBI:58349"/>
    </ligand>
</feature>
<keyword evidence="5 9" id="KW-0521">NADP</keyword>
<comment type="catalytic activity">
    <reaction evidence="9">
        <text>D-glucose + NAD(+) = D-glucono-1,5-lactone + NADH + H(+)</text>
        <dbReference type="Rhea" id="RHEA:14293"/>
        <dbReference type="ChEBI" id="CHEBI:4167"/>
        <dbReference type="ChEBI" id="CHEBI:15378"/>
        <dbReference type="ChEBI" id="CHEBI:16217"/>
        <dbReference type="ChEBI" id="CHEBI:57540"/>
        <dbReference type="ChEBI" id="CHEBI:57945"/>
        <dbReference type="EC" id="1.1.1.47"/>
    </reaction>
</comment>
<evidence type="ECO:0000256" key="4">
    <source>
        <dbReference type="ARBA" id="ARBA00022833"/>
    </source>
</evidence>
<evidence type="ECO:0000256" key="6">
    <source>
        <dbReference type="ARBA" id="ARBA00023002"/>
    </source>
</evidence>
<dbReference type="InterPro" id="IPR031640">
    <property type="entry name" value="Glu_dehyd_C"/>
</dbReference>
<dbReference type="Pfam" id="PF08240">
    <property type="entry name" value="ADH_N"/>
    <property type="match status" value="1"/>
</dbReference>
<dbReference type="InterPro" id="IPR026583">
    <property type="entry name" value="Glc_1-DH_arc"/>
</dbReference>
<dbReference type="GO" id="GO:0008270">
    <property type="term" value="F:zinc ion binding"/>
    <property type="evidence" value="ECO:0007669"/>
    <property type="project" value="UniProtKB-UniRule"/>
</dbReference>
<keyword evidence="3 9" id="KW-0547">Nucleotide-binding</keyword>
<name>A0A8J8KGQ8_9EURY</name>
<protein>
    <recommendedName>
        <fullName evidence="9">Glucose 1-dehydrogenase</fullName>
        <shortName evidence="9">GDH</shortName>
        <shortName evidence="9">GlcDH</shortName>
        <ecNumber evidence="9">1.1.1.47</ecNumber>
    </recommendedName>
</protein>